<dbReference type="Gene3D" id="1.10.10.10">
    <property type="entry name" value="Winged helix-like DNA-binding domain superfamily/Winged helix DNA-binding domain"/>
    <property type="match status" value="1"/>
</dbReference>
<dbReference type="InterPro" id="IPR036390">
    <property type="entry name" value="WH_DNA-bd_sf"/>
</dbReference>
<evidence type="ECO:0000256" key="3">
    <source>
        <dbReference type="ARBA" id="ARBA00023163"/>
    </source>
</evidence>
<keyword evidence="3" id="KW-0804">Transcription</keyword>
<dbReference type="InterPro" id="IPR036388">
    <property type="entry name" value="WH-like_DNA-bd_sf"/>
</dbReference>
<dbReference type="SMART" id="SM00347">
    <property type="entry name" value="HTH_MARR"/>
    <property type="match status" value="1"/>
</dbReference>
<dbReference type="InterPro" id="IPR000835">
    <property type="entry name" value="HTH_MarR-typ"/>
</dbReference>
<evidence type="ECO:0000313" key="6">
    <source>
        <dbReference type="Proteomes" id="UP001595840"/>
    </source>
</evidence>
<gene>
    <name evidence="5" type="ORF">ACFOX3_11850</name>
</gene>
<dbReference type="SUPFAM" id="SSF46785">
    <property type="entry name" value="Winged helix' DNA-binding domain"/>
    <property type="match status" value="1"/>
</dbReference>
<dbReference type="Proteomes" id="UP001595840">
    <property type="component" value="Unassembled WGS sequence"/>
</dbReference>
<evidence type="ECO:0000256" key="1">
    <source>
        <dbReference type="ARBA" id="ARBA00023015"/>
    </source>
</evidence>
<dbReference type="EMBL" id="JBHSCX010000014">
    <property type="protein sequence ID" value="MFC4362999.1"/>
    <property type="molecule type" value="Genomic_DNA"/>
</dbReference>
<organism evidence="5 6">
    <name type="scientific">Simiduia curdlanivorans</name>
    <dbReference type="NCBI Taxonomy" id="1492769"/>
    <lineage>
        <taxon>Bacteria</taxon>
        <taxon>Pseudomonadati</taxon>
        <taxon>Pseudomonadota</taxon>
        <taxon>Gammaproteobacteria</taxon>
        <taxon>Cellvibrionales</taxon>
        <taxon>Cellvibrionaceae</taxon>
        <taxon>Simiduia</taxon>
    </lineage>
</organism>
<dbReference type="InterPro" id="IPR052067">
    <property type="entry name" value="Metal_resp_HTH_trans_reg"/>
</dbReference>
<dbReference type="RefSeq" id="WP_290265313.1">
    <property type="nucleotide sequence ID" value="NZ_JAUFQG010000006.1"/>
</dbReference>
<feature type="domain" description="HTH marR-type" evidence="4">
    <location>
        <begin position="14"/>
        <end position="147"/>
    </location>
</feature>
<name>A0ABV8V690_9GAMM</name>
<reference evidence="6" key="1">
    <citation type="journal article" date="2019" name="Int. J. Syst. Evol. Microbiol.">
        <title>The Global Catalogue of Microorganisms (GCM) 10K type strain sequencing project: providing services to taxonomists for standard genome sequencing and annotation.</title>
        <authorList>
            <consortium name="The Broad Institute Genomics Platform"/>
            <consortium name="The Broad Institute Genome Sequencing Center for Infectious Disease"/>
            <person name="Wu L."/>
            <person name="Ma J."/>
        </authorList>
    </citation>
    <scope>NUCLEOTIDE SEQUENCE [LARGE SCALE GENOMIC DNA]</scope>
    <source>
        <strain evidence="6">CECT 8570</strain>
    </source>
</reference>
<evidence type="ECO:0000259" key="4">
    <source>
        <dbReference type="PROSITE" id="PS50995"/>
    </source>
</evidence>
<keyword evidence="2" id="KW-0238">DNA-binding</keyword>
<comment type="caution">
    <text evidence="5">The sequence shown here is derived from an EMBL/GenBank/DDBJ whole genome shotgun (WGS) entry which is preliminary data.</text>
</comment>
<dbReference type="PANTHER" id="PTHR35790">
    <property type="entry name" value="HTH-TYPE TRANSCRIPTIONAL REGULATOR PCHR"/>
    <property type="match status" value="1"/>
</dbReference>
<dbReference type="PANTHER" id="PTHR35790:SF4">
    <property type="entry name" value="HTH-TYPE TRANSCRIPTIONAL REGULATOR PCHR"/>
    <property type="match status" value="1"/>
</dbReference>
<protein>
    <submittedName>
        <fullName evidence="5">MarR family winged helix-turn-helix transcriptional regulator</fullName>
    </submittedName>
</protein>
<dbReference type="Pfam" id="PF12802">
    <property type="entry name" value="MarR_2"/>
    <property type="match status" value="1"/>
</dbReference>
<evidence type="ECO:0000256" key="2">
    <source>
        <dbReference type="ARBA" id="ARBA00023125"/>
    </source>
</evidence>
<accession>A0ABV8V690</accession>
<evidence type="ECO:0000313" key="5">
    <source>
        <dbReference type="EMBL" id="MFC4362999.1"/>
    </source>
</evidence>
<keyword evidence="1" id="KW-0805">Transcription regulation</keyword>
<dbReference type="PROSITE" id="PS50995">
    <property type="entry name" value="HTH_MARR_2"/>
    <property type="match status" value="1"/>
</dbReference>
<proteinExistence type="predicted"/>
<sequence>MTTQKSDSNQLQLADFLPYKLSILANRISYAIAEAYSSRFHLTIPAWRVMAVLGLEDNLTAADLVSRTAMDKVAISRAVASLLDMACIHRELDEEDRRRSLLTLTEKGRDIYQRIIPLARRYEQDLLSQLSEEDQQALKSITNKLMKRVNQWEKQNVNPASLQETQDV</sequence>
<keyword evidence="6" id="KW-1185">Reference proteome</keyword>